<organism evidence="2 3">
    <name type="scientific">Synergistes jonesii</name>
    <dbReference type="NCBI Taxonomy" id="2754"/>
    <lineage>
        <taxon>Bacteria</taxon>
        <taxon>Thermotogati</taxon>
        <taxon>Synergistota</taxon>
        <taxon>Synergistia</taxon>
        <taxon>Synergistales</taxon>
        <taxon>Synergistaceae</taxon>
        <taxon>Synergistes</taxon>
    </lineage>
</organism>
<evidence type="ECO:0000313" key="3">
    <source>
        <dbReference type="Proteomes" id="UP000027665"/>
    </source>
</evidence>
<dbReference type="OrthoDB" id="9777193at2"/>
<gene>
    <name evidence="2" type="ORF">EH55_02470</name>
</gene>
<dbReference type="AlphaFoldDB" id="A0A073J4K2"/>
<dbReference type="PANTHER" id="PTHR13707:SF60">
    <property type="entry name" value="ACETATE COA-TRANSFERASE SUBUNIT ALPHA"/>
    <property type="match status" value="1"/>
</dbReference>
<dbReference type="RefSeq" id="WP_081839443.1">
    <property type="nucleotide sequence ID" value="NZ_CAMETI010000021.1"/>
</dbReference>
<dbReference type="InterPro" id="IPR004165">
    <property type="entry name" value="CoA_trans_fam_I"/>
</dbReference>
<dbReference type="Proteomes" id="UP000027665">
    <property type="component" value="Unassembled WGS sequence"/>
</dbReference>
<dbReference type="EMBL" id="JMKI01000021">
    <property type="protein sequence ID" value="KEJ92642.1"/>
    <property type="molecule type" value="Genomic_DNA"/>
</dbReference>
<dbReference type="SUPFAM" id="SSF100950">
    <property type="entry name" value="NagB/RpiA/CoA transferase-like"/>
    <property type="match status" value="1"/>
</dbReference>
<dbReference type="eggNOG" id="COG1788">
    <property type="taxonomic scope" value="Bacteria"/>
</dbReference>
<evidence type="ECO:0000256" key="1">
    <source>
        <dbReference type="ARBA" id="ARBA00022679"/>
    </source>
</evidence>
<comment type="caution">
    <text evidence="2">The sequence shown here is derived from an EMBL/GenBank/DDBJ whole genome shotgun (WGS) entry which is preliminary data.</text>
</comment>
<sequence>MPKKIIKPVLSAQEAVKCVKRGDSVMVGGFNYGGIPYTLTDALYDQGTDQLTLISNDTIYEFCGQGKLVAGGRCKKVIASHVGLNKTTGRLFHEGKMELELFPQGTYVEKIRAGGAGLGGFLTPTGVGTVVEDGKKVLEVGGKKYILELPLTADVALIRAFRADRMGNLTYTGTNKNFNPTMATAAKIVIAEVDEVVNVGELDPNNIATQGILVDMLVLKGDSVYASRT</sequence>
<dbReference type="SMART" id="SM00882">
    <property type="entry name" value="CoA_trans"/>
    <property type="match status" value="1"/>
</dbReference>
<accession>A0A073J4K2</accession>
<evidence type="ECO:0000313" key="2">
    <source>
        <dbReference type="EMBL" id="KEJ92642.1"/>
    </source>
</evidence>
<dbReference type="Gene3D" id="3.40.1080.10">
    <property type="entry name" value="Glutaconate Coenzyme A-transferase"/>
    <property type="match status" value="1"/>
</dbReference>
<dbReference type="GO" id="GO:0008410">
    <property type="term" value="F:CoA-transferase activity"/>
    <property type="evidence" value="ECO:0007669"/>
    <property type="project" value="InterPro"/>
</dbReference>
<dbReference type="InterPro" id="IPR012792">
    <property type="entry name" value="3-oxoacid_CoA-transf_A"/>
</dbReference>
<name>A0A073J4K2_9BACT</name>
<dbReference type="STRING" id="2754.EH55_02470"/>
<dbReference type="GeneID" id="90983223"/>
<dbReference type="PANTHER" id="PTHR13707">
    <property type="entry name" value="KETOACID-COENZYME A TRANSFERASE"/>
    <property type="match status" value="1"/>
</dbReference>
<protein>
    <submittedName>
        <fullName evidence="2">Branched-chain amino acid dehydrogenase</fullName>
    </submittedName>
</protein>
<keyword evidence="3" id="KW-1185">Reference proteome</keyword>
<proteinExistence type="predicted"/>
<dbReference type="NCBIfam" id="TIGR02429">
    <property type="entry name" value="pcaI_scoA_fam"/>
    <property type="match status" value="1"/>
</dbReference>
<keyword evidence="1" id="KW-0808">Transferase</keyword>
<dbReference type="InterPro" id="IPR037171">
    <property type="entry name" value="NagB/RpiA_transferase-like"/>
</dbReference>
<reference evidence="2 3" key="1">
    <citation type="submission" date="2014-04" db="EMBL/GenBank/DDBJ databases">
        <title>Draft Genome Sequence of Synergistes jonesii.</title>
        <authorList>
            <person name="Coil D.A."/>
            <person name="Eisen J.A."/>
            <person name="Holland-Moritz H.E."/>
        </authorList>
    </citation>
    <scope>NUCLEOTIDE SEQUENCE [LARGE SCALE GENOMIC DNA]</scope>
    <source>
        <strain evidence="2 3">78-1</strain>
    </source>
</reference>
<dbReference type="Pfam" id="PF01144">
    <property type="entry name" value="CoA_trans"/>
    <property type="match status" value="1"/>
</dbReference>